<evidence type="ECO:0000259" key="10">
    <source>
        <dbReference type="Pfam" id="PF00441"/>
    </source>
</evidence>
<dbReference type="KEGG" id="gpi:GPICK_12090"/>
<organism evidence="13 14">
    <name type="scientific">Geobacter pickeringii</name>
    <dbReference type="NCBI Taxonomy" id="345632"/>
    <lineage>
        <taxon>Bacteria</taxon>
        <taxon>Pseudomonadati</taxon>
        <taxon>Thermodesulfobacteriota</taxon>
        <taxon>Desulfuromonadia</taxon>
        <taxon>Geobacterales</taxon>
        <taxon>Geobacteraceae</taxon>
        <taxon>Geobacter</taxon>
    </lineage>
</organism>
<protein>
    <recommendedName>
        <fullName evidence="8">Cyclohexane-1-carbonyl-CoA dehydrogenase</fullName>
        <ecNumber evidence="7">1.3.8.11</ecNumber>
    </recommendedName>
</protein>
<dbReference type="PIRSF" id="PIRSF016578">
    <property type="entry name" value="HsaA"/>
    <property type="match status" value="1"/>
</dbReference>
<sequence length="384" mass="41386">MDFTLNEEQTQIRDRAREFTEAEIIPHARENDALERFPRETIRKMGEAGLLGGGVPRQYGGAEMEWIADALLFEEVGRGDSSVRTTISVQVSLVQQVILRWGSEEQRRRYLPPLCRGELLGCFALTEPGAGSDAAGIATRAERCDGGWVLNGTKTWITNGGVADVAIIFARTASGTGSDESAAFLVETATPGFTTNEIRGKLGLRASNTAGIVMKECRVPEDALLGEVGEGLRIALGALDNGRFGVAAGCVGIIRGCVEECTAHARGRTQFGRPLASFQLVQDMIARMAVDLEAARMLVLRAAELKNRGARNTLETSMAKYFASEAAVRAATDAIQVHGASGYSNAHPVERYLRDAKVATIYEGTSQIQKLIIGEHLLGVRAFT</sequence>
<keyword evidence="5 9" id="KW-0274">FAD</keyword>
<dbReference type="Gene3D" id="1.10.540.10">
    <property type="entry name" value="Acyl-CoA dehydrogenase/oxidase, N-terminal domain"/>
    <property type="match status" value="1"/>
</dbReference>
<dbReference type="GO" id="GO:0050660">
    <property type="term" value="F:flavin adenine dinucleotide binding"/>
    <property type="evidence" value="ECO:0007669"/>
    <property type="project" value="InterPro"/>
</dbReference>
<dbReference type="Pfam" id="PF02770">
    <property type="entry name" value="Acyl-CoA_dh_M"/>
    <property type="match status" value="1"/>
</dbReference>
<evidence type="ECO:0000256" key="5">
    <source>
        <dbReference type="ARBA" id="ARBA00022827"/>
    </source>
</evidence>
<evidence type="ECO:0000256" key="3">
    <source>
        <dbReference type="ARBA" id="ARBA00011881"/>
    </source>
</evidence>
<keyword evidence="6 9" id="KW-0560">Oxidoreductase</keyword>
<dbReference type="InterPro" id="IPR006091">
    <property type="entry name" value="Acyl-CoA_Oxase/DH_mid-dom"/>
</dbReference>
<dbReference type="InterPro" id="IPR046373">
    <property type="entry name" value="Acyl-CoA_Oxase/DH_mid-dom_sf"/>
</dbReference>
<evidence type="ECO:0000256" key="8">
    <source>
        <dbReference type="ARBA" id="ARBA00067292"/>
    </source>
</evidence>
<dbReference type="Gene3D" id="1.20.140.10">
    <property type="entry name" value="Butyryl-CoA Dehydrogenase, subunit A, domain 3"/>
    <property type="match status" value="1"/>
</dbReference>
<dbReference type="RefSeq" id="WP_039743546.1">
    <property type="nucleotide sequence ID" value="NZ_CP009788.1"/>
</dbReference>
<dbReference type="InterPro" id="IPR009100">
    <property type="entry name" value="AcylCoA_DH/oxidase_NM_dom_sf"/>
</dbReference>
<dbReference type="InterPro" id="IPR009075">
    <property type="entry name" value="AcylCo_DH/oxidase_C"/>
</dbReference>
<reference evidence="13 14" key="1">
    <citation type="journal article" date="2015" name="Genome Announc.">
        <title>Complete Genome of Geobacter pickeringii G13T, a Metal-Reducing Isolate from Sedimentary Kaolin Deposits.</title>
        <authorList>
            <person name="Badalamenti J.P."/>
            <person name="Bond D.R."/>
        </authorList>
    </citation>
    <scope>NUCLEOTIDE SEQUENCE [LARGE SCALE GENOMIC DNA]</scope>
    <source>
        <strain evidence="13 14">G13</strain>
    </source>
</reference>
<evidence type="ECO:0000313" key="14">
    <source>
        <dbReference type="Proteomes" id="UP000057609"/>
    </source>
</evidence>
<comment type="cofactor">
    <cofactor evidence="1 9">
        <name>FAD</name>
        <dbReference type="ChEBI" id="CHEBI:57692"/>
    </cofactor>
</comment>
<evidence type="ECO:0000259" key="11">
    <source>
        <dbReference type="Pfam" id="PF02770"/>
    </source>
</evidence>
<evidence type="ECO:0000313" key="13">
    <source>
        <dbReference type="EMBL" id="AJE03997.1"/>
    </source>
</evidence>
<evidence type="ECO:0000256" key="4">
    <source>
        <dbReference type="ARBA" id="ARBA00022630"/>
    </source>
</evidence>
<comment type="similarity">
    <text evidence="2 9">Belongs to the acyl-CoA dehydrogenase family.</text>
</comment>
<dbReference type="SUPFAM" id="SSF56645">
    <property type="entry name" value="Acyl-CoA dehydrogenase NM domain-like"/>
    <property type="match status" value="1"/>
</dbReference>
<evidence type="ECO:0000256" key="9">
    <source>
        <dbReference type="RuleBase" id="RU362125"/>
    </source>
</evidence>
<dbReference type="FunFam" id="2.40.110.10:FF:000009">
    <property type="entry name" value="Acyl-CoA dehydrogenase"/>
    <property type="match status" value="1"/>
</dbReference>
<gene>
    <name evidence="13" type="ORF">GPICK_12090</name>
</gene>
<evidence type="ECO:0000256" key="6">
    <source>
        <dbReference type="ARBA" id="ARBA00023002"/>
    </source>
</evidence>
<proteinExistence type="inferred from homology"/>
<comment type="subunit">
    <text evidence="3">Homotetramer.</text>
</comment>
<feature type="domain" description="Acyl-CoA oxidase/dehydrogenase middle" evidence="11">
    <location>
        <begin position="122"/>
        <end position="217"/>
    </location>
</feature>
<dbReference type="Pfam" id="PF00441">
    <property type="entry name" value="Acyl-CoA_dh_1"/>
    <property type="match status" value="1"/>
</dbReference>
<dbReference type="OrthoDB" id="9765339at2"/>
<dbReference type="PANTHER" id="PTHR43884">
    <property type="entry name" value="ACYL-COA DEHYDROGENASE"/>
    <property type="match status" value="1"/>
</dbReference>
<dbReference type="STRING" id="345632.GPICK_12090"/>
<dbReference type="EMBL" id="CP009788">
    <property type="protein sequence ID" value="AJE03997.1"/>
    <property type="molecule type" value="Genomic_DNA"/>
</dbReference>
<keyword evidence="14" id="KW-1185">Reference proteome</keyword>
<dbReference type="FunFam" id="1.10.540.10:FF:000002">
    <property type="entry name" value="Acyl-CoA dehydrogenase FadE19"/>
    <property type="match status" value="1"/>
</dbReference>
<evidence type="ECO:0000256" key="1">
    <source>
        <dbReference type="ARBA" id="ARBA00001974"/>
    </source>
</evidence>
<dbReference type="PROSITE" id="PS00072">
    <property type="entry name" value="ACYL_COA_DH_1"/>
    <property type="match status" value="1"/>
</dbReference>
<dbReference type="FunFam" id="1.20.140.10:FF:000011">
    <property type="entry name" value="Medium-chain specific acyl-CoA dehydrogenase, mitochondrial"/>
    <property type="match status" value="1"/>
</dbReference>
<dbReference type="InterPro" id="IPR036250">
    <property type="entry name" value="AcylCo_DH-like_C"/>
</dbReference>
<dbReference type="InterPro" id="IPR013786">
    <property type="entry name" value="AcylCoA_DH/ox_N"/>
</dbReference>
<dbReference type="Gene3D" id="2.40.110.10">
    <property type="entry name" value="Butyryl-CoA Dehydrogenase, subunit A, domain 2"/>
    <property type="match status" value="1"/>
</dbReference>
<dbReference type="HOGENOM" id="CLU_018204_0_2_7"/>
<dbReference type="EC" id="1.3.8.11" evidence="7"/>
<accession>A0A0B5BBU3</accession>
<evidence type="ECO:0000256" key="7">
    <source>
        <dbReference type="ARBA" id="ARBA00066361"/>
    </source>
</evidence>
<evidence type="ECO:0000256" key="2">
    <source>
        <dbReference type="ARBA" id="ARBA00009347"/>
    </source>
</evidence>
<dbReference type="AlphaFoldDB" id="A0A0B5BBU3"/>
<feature type="domain" description="Acyl-CoA dehydrogenase/oxidase N-terminal" evidence="12">
    <location>
        <begin position="6"/>
        <end position="118"/>
    </location>
</feature>
<dbReference type="Pfam" id="PF02771">
    <property type="entry name" value="Acyl-CoA_dh_N"/>
    <property type="match status" value="1"/>
</dbReference>
<dbReference type="PANTHER" id="PTHR43884:SF12">
    <property type="entry name" value="ISOVALERYL-COA DEHYDROGENASE, MITOCHONDRIAL-RELATED"/>
    <property type="match status" value="1"/>
</dbReference>
<name>A0A0B5BBU3_9BACT</name>
<dbReference type="Proteomes" id="UP000057609">
    <property type="component" value="Chromosome"/>
</dbReference>
<keyword evidence="4 9" id="KW-0285">Flavoprotein</keyword>
<dbReference type="InterPro" id="IPR006089">
    <property type="entry name" value="Acyl-CoA_DH_CS"/>
</dbReference>
<dbReference type="GO" id="GO:0003995">
    <property type="term" value="F:acyl-CoA dehydrogenase activity"/>
    <property type="evidence" value="ECO:0007669"/>
    <property type="project" value="InterPro"/>
</dbReference>
<dbReference type="SUPFAM" id="SSF47203">
    <property type="entry name" value="Acyl-CoA dehydrogenase C-terminal domain-like"/>
    <property type="match status" value="1"/>
</dbReference>
<dbReference type="InterPro" id="IPR037069">
    <property type="entry name" value="AcylCoA_DH/ox_N_sf"/>
</dbReference>
<feature type="domain" description="Acyl-CoA dehydrogenase/oxidase C-terminal" evidence="10">
    <location>
        <begin position="229"/>
        <end position="378"/>
    </location>
</feature>
<evidence type="ECO:0000259" key="12">
    <source>
        <dbReference type="Pfam" id="PF02771"/>
    </source>
</evidence>